<organism evidence="2 3">
    <name type="scientific">Pleurodeles waltl</name>
    <name type="common">Iberian ribbed newt</name>
    <dbReference type="NCBI Taxonomy" id="8319"/>
    <lineage>
        <taxon>Eukaryota</taxon>
        <taxon>Metazoa</taxon>
        <taxon>Chordata</taxon>
        <taxon>Craniata</taxon>
        <taxon>Vertebrata</taxon>
        <taxon>Euteleostomi</taxon>
        <taxon>Amphibia</taxon>
        <taxon>Batrachia</taxon>
        <taxon>Caudata</taxon>
        <taxon>Salamandroidea</taxon>
        <taxon>Salamandridae</taxon>
        <taxon>Pleurodelinae</taxon>
        <taxon>Pleurodeles</taxon>
    </lineage>
</organism>
<gene>
    <name evidence="2" type="ORF">NDU88_005463</name>
</gene>
<sequence>MMDLCYCFIHKPSEHLLLLMVLFFVKYLDTQLRRSQSNFGGVLPLTQTLQVVVARLLQTPAGARGALRLTRLARLAPAGRDAAVSGEEERRCRCTTARRKGQPGRADLPPGAA</sequence>
<evidence type="ECO:0008006" key="4">
    <source>
        <dbReference type="Google" id="ProtNLM"/>
    </source>
</evidence>
<evidence type="ECO:0000313" key="3">
    <source>
        <dbReference type="Proteomes" id="UP001066276"/>
    </source>
</evidence>
<dbReference type="Proteomes" id="UP001066276">
    <property type="component" value="Chromosome 11"/>
</dbReference>
<evidence type="ECO:0000256" key="1">
    <source>
        <dbReference type="SAM" id="MobiDB-lite"/>
    </source>
</evidence>
<feature type="region of interest" description="Disordered" evidence="1">
    <location>
        <begin position="92"/>
        <end position="113"/>
    </location>
</feature>
<comment type="caution">
    <text evidence="2">The sequence shown here is derived from an EMBL/GenBank/DDBJ whole genome shotgun (WGS) entry which is preliminary data.</text>
</comment>
<reference evidence="2" key="1">
    <citation type="journal article" date="2022" name="bioRxiv">
        <title>Sequencing and chromosome-scale assembly of the giantPleurodeles waltlgenome.</title>
        <authorList>
            <person name="Brown T."/>
            <person name="Elewa A."/>
            <person name="Iarovenko S."/>
            <person name="Subramanian E."/>
            <person name="Araus A.J."/>
            <person name="Petzold A."/>
            <person name="Susuki M."/>
            <person name="Suzuki K.-i.T."/>
            <person name="Hayashi T."/>
            <person name="Toyoda A."/>
            <person name="Oliveira C."/>
            <person name="Osipova E."/>
            <person name="Leigh N.D."/>
            <person name="Simon A."/>
            <person name="Yun M.H."/>
        </authorList>
    </citation>
    <scope>NUCLEOTIDE SEQUENCE</scope>
    <source>
        <strain evidence="2">20211129_DDA</strain>
        <tissue evidence="2">Liver</tissue>
    </source>
</reference>
<dbReference type="AlphaFoldDB" id="A0AAV7LLD5"/>
<protein>
    <recommendedName>
        <fullName evidence="4">Secreted protein</fullName>
    </recommendedName>
</protein>
<dbReference type="EMBL" id="JANPWB010000015">
    <property type="protein sequence ID" value="KAJ1092352.1"/>
    <property type="molecule type" value="Genomic_DNA"/>
</dbReference>
<proteinExistence type="predicted"/>
<keyword evidence="3" id="KW-1185">Reference proteome</keyword>
<name>A0AAV7LLD5_PLEWA</name>
<evidence type="ECO:0000313" key="2">
    <source>
        <dbReference type="EMBL" id="KAJ1092352.1"/>
    </source>
</evidence>
<accession>A0AAV7LLD5</accession>